<name>D3Q5F0_STANL</name>
<dbReference type="PROSITE" id="PS51186">
    <property type="entry name" value="GNAT"/>
    <property type="match status" value="2"/>
</dbReference>
<dbReference type="InterPro" id="IPR000182">
    <property type="entry name" value="GNAT_dom"/>
</dbReference>
<accession>D3Q5F0</accession>
<evidence type="ECO:0000259" key="3">
    <source>
        <dbReference type="PROSITE" id="PS51186"/>
    </source>
</evidence>
<dbReference type="PANTHER" id="PTHR43877:SF1">
    <property type="entry name" value="ACETYLTRANSFERASE"/>
    <property type="match status" value="1"/>
</dbReference>
<keyword evidence="2" id="KW-0012">Acyltransferase</keyword>
<keyword evidence="5" id="KW-1185">Reference proteome</keyword>
<dbReference type="InterPro" id="IPR050832">
    <property type="entry name" value="Bact_Acetyltransf"/>
</dbReference>
<evidence type="ECO:0000313" key="5">
    <source>
        <dbReference type="Proteomes" id="UP000000844"/>
    </source>
</evidence>
<evidence type="ECO:0000256" key="2">
    <source>
        <dbReference type="ARBA" id="ARBA00023315"/>
    </source>
</evidence>
<dbReference type="Pfam" id="PF13508">
    <property type="entry name" value="Acetyltransf_7"/>
    <property type="match status" value="1"/>
</dbReference>
<dbReference type="PANTHER" id="PTHR43877">
    <property type="entry name" value="AMINOALKYLPHOSPHONATE N-ACETYLTRANSFERASE-RELATED-RELATED"/>
    <property type="match status" value="1"/>
</dbReference>
<dbReference type="Proteomes" id="UP000000844">
    <property type="component" value="Chromosome"/>
</dbReference>
<feature type="domain" description="N-acetyltransferase" evidence="3">
    <location>
        <begin position="157"/>
        <end position="302"/>
    </location>
</feature>
<sequence length="302" mass="33038">MTDVTIRPADPDRDAAAIAALSTREFDFLLHNAATMRRNLDDSNPRKRKLSLVAEKDGELVAYAITSLDLESSVEGAATVNLIVAPEHRRTGIASALIEPLSAHWEAIGASTVTARLISEEAAAFAEKRGFKRSRTERISHVSLAGIPDVVAPAEGIVLKPLSELDDDRALYALDCAAMVDVPADEPWVPLPFDEWVEQYMADPRLDRHNTVLAFDGDTAVSVAWVERVGTRMWSGLTATLREYRGRGLAKAAKSAALHRARADGVVDAYTNNDATNAGMLAVNTWLGYRLHTEQYTHVHTR</sequence>
<dbReference type="SUPFAM" id="SSF55729">
    <property type="entry name" value="Acyl-CoA N-acyltransferases (Nat)"/>
    <property type="match status" value="2"/>
</dbReference>
<dbReference type="InterPro" id="IPR016181">
    <property type="entry name" value="Acyl_CoA_acyltransferase"/>
</dbReference>
<dbReference type="KEGG" id="sna:Snas_6394"/>
<dbReference type="HOGENOM" id="CLU_069610_0_0_11"/>
<reference evidence="4 5" key="1">
    <citation type="journal article" date="2009" name="Stand. Genomic Sci.">
        <title>Complete genome sequence of Stackebrandtia nassauensis type strain (LLR-40K-21).</title>
        <authorList>
            <person name="Munk C."/>
            <person name="Lapidus A."/>
            <person name="Copeland A."/>
            <person name="Jando M."/>
            <person name="Mayilraj S."/>
            <person name="Glavina Del Rio T."/>
            <person name="Nolan M."/>
            <person name="Chen F."/>
            <person name="Lucas S."/>
            <person name="Tice H."/>
            <person name="Cheng J.F."/>
            <person name="Han C."/>
            <person name="Detter J.C."/>
            <person name="Bruce D."/>
            <person name="Goodwin L."/>
            <person name="Chain P."/>
            <person name="Pitluck S."/>
            <person name="Goker M."/>
            <person name="Ovchinikova G."/>
            <person name="Pati A."/>
            <person name="Ivanova N."/>
            <person name="Mavromatis K."/>
            <person name="Chen A."/>
            <person name="Palaniappan K."/>
            <person name="Land M."/>
            <person name="Hauser L."/>
            <person name="Chang Y.J."/>
            <person name="Jeffries C.D."/>
            <person name="Bristow J."/>
            <person name="Eisen J.A."/>
            <person name="Markowitz V."/>
            <person name="Hugenholtz P."/>
            <person name="Kyrpides N.C."/>
            <person name="Klenk H.P."/>
        </authorList>
    </citation>
    <scope>NUCLEOTIDE SEQUENCE [LARGE SCALE GENOMIC DNA]</scope>
    <source>
        <strain evidence="5">DSM 44728 / CIP 108903 / NRRL B-16338 / NBRC 102104 / LLR-40K-21</strain>
    </source>
</reference>
<dbReference type="Pfam" id="PF00583">
    <property type="entry name" value="Acetyltransf_1"/>
    <property type="match status" value="1"/>
</dbReference>
<dbReference type="OrthoDB" id="4119890at2"/>
<dbReference type="AlphaFoldDB" id="D3Q5F0"/>
<dbReference type="GO" id="GO:0016747">
    <property type="term" value="F:acyltransferase activity, transferring groups other than amino-acyl groups"/>
    <property type="evidence" value="ECO:0007669"/>
    <property type="project" value="InterPro"/>
</dbReference>
<feature type="domain" description="N-acetyltransferase" evidence="3">
    <location>
        <begin position="4"/>
        <end position="149"/>
    </location>
</feature>
<dbReference type="CDD" id="cd04301">
    <property type="entry name" value="NAT_SF"/>
    <property type="match status" value="1"/>
</dbReference>
<keyword evidence="1 4" id="KW-0808">Transferase</keyword>
<dbReference type="RefSeq" id="WP_013021581.1">
    <property type="nucleotide sequence ID" value="NC_013947.1"/>
</dbReference>
<evidence type="ECO:0000313" key="4">
    <source>
        <dbReference type="EMBL" id="ADD46010.1"/>
    </source>
</evidence>
<dbReference type="EMBL" id="CP001778">
    <property type="protein sequence ID" value="ADD46010.1"/>
    <property type="molecule type" value="Genomic_DNA"/>
</dbReference>
<organism evidence="4 5">
    <name type="scientific">Stackebrandtia nassauensis (strain DSM 44728 / CIP 108903 / NRRL B-16338 / NBRC 102104 / LLR-40K-21)</name>
    <dbReference type="NCBI Taxonomy" id="446470"/>
    <lineage>
        <taxon>Bacteria</taxon>
        <taxon>Bacillati</taxon>
        <taxon>Actinomycetota</taxon>
        <taxon>Actinomycetes</taxon>
        <taxon>Glycomycetales</taxon>
        <taxon>Glycomycetaceae</taxon>
        <taxon>Stackebrandtia</taxon>
    </lineage>
</organism>
<dbReference type="eggNOG" id="COG0456">
    <property type="taxonomic scope" value="Bacteria"/>
</dbReference>
<gene>
    <name evidence="4" type="ordered locus">Snas_6394</name>
</gene>
<dbReference type="STRING" id="446470.Snas_6394"/>
<protein>
    <submittedName>
        <fullName evidence="4">GCN5-related N-acetyltransferase</fullName>
    </submittedName>
</protein>
<dbReference type="Gene3D" id="3.40.630.30">
    <property type="match status" value="1"/>
</dbReference>
<proteinExistence type="predicted"/>
<evidence type="ECO:0000256" key="1">
    <source>
        <dbReference type="ARBA" id="ARBA00022679"/>
    </source>
</evidence>